<dbReference type="SUPFAM" id="SSF55136">
    <property type="entry name" value="Probable bacterial effector-binding domain"/>
    <property type="match status" value="1"/>
</dbReference>
<dbReference type="Proteomes" id="UP000003597">
    <property type="component" value="Unassembled WGS sequence"/>
</dbReference>
<dbReference type="InterPro" id="IPR011256">
    <property type="entry name" value="Reg_factor_effector_dom_sf"/>
</dbReference>
<dbReference type="InterPro" id="IPR010499">
    <property type="entry name" value="AraC_E-bd"/>
</dbReference>
<sequence length="320" mass="37483">MFLKYPIMKLWLHKKECYVVTTSKYENEYWKHIFALQDYIEAHPAENFTSEQLAKIAGLSKYHFHRIFKALTNESIFQYTTRIKMEWALGLLMNRKDLTITDVAYELGFSDSSVFSRAFKKYFDVSPIEIRKQNSNNCKENFLTSRYNKPVDEKQYNIQGKVTIATLQNIPVIYKRIVGSYKELELTNPLSELFQYGMEHDLLDKDSSFPLTIYHSHPDITTADNQRASSCIIIKHNVKKLDSEEIGLMEIPSGLYGVIHFEIRQKEYPDAWDFVYGNWLPSSGYLPANSFPFEVYLNNPLEDPLQKHIVDIYIPIEPIN</sequence>
<dbReference type="SMART" id="SM00871">
    <property type="entry name" value="AraC_E_bind"/>
    <property type="match status" value="1"/>
</dbReference>
<dbReference type="Pfam" id="PF12833">
    <property type="entry name" value="HTH_18"/>
    <property type="match status" value="1"/>
</dbReference>
<dbReference type="PROSITE" id="PS00041">
    <property type="entry name" value="HTH_ARAC_FAMILY_1"/>
    <property type="match status" value="1"/>
</dbReference>
<dbReference type="PANTHER" id="PTHR40055:SF1">
    <property type="entry name" value="TRANSCRIPTIONAL REGULATOR YGIV-RELATED"/>
    <property type="match status" value="1"/>
</dbReference>
<dbReference type="InterPro" id="IPR009057">
    <property type="entry name" value="Homeodomain-like_sf"/>
</dbReference>
<gene>
    <name evidence="5" type="ORF">HMPREF0557_00023</name>
</gene>
<dbReference type="SUPFAM" id="SSF46689">
    <property type="entry name" value="Homeodomain-like"/>
    <property type="match status" value="2"/>
</dbReference>
<dbReference type="PRINTS" id="PR00032">
    <property type="entry name" value="HTHARAC"/>
</dbReference>
<dbReference type="InterPro" id="IPR018060">
    <property type="entry name" value="HTH_AraC"/>
</dbReference>
<dbReference type="InterPro" id="IPR020449">
    <property type="entry name" value="Tscrpt_reg_AraC-type_HTH"/>
</dbReference>
<name>A0AB72ZD13_LISIO</name>
<evidence type="ECO:0000256" key="2">
    <source>
        <dbReference type="ARBA" id="ARBA00023125"/>
    </source>
</evidence>
<dbReference type="AlphaFoldDB" id="A0AB72ZD13"/>
<keyword evidence="3" id="KW-0804">Transcription</keyword>
<dbReference type="PANTHER" id="PTHR40055">
    <property type="entry name" value="TRANSCRIPTIONAL REGULATOR YGIV-RELATED"/>
    <property type="match status" value="1"/>
</dbReference>
<organism evidence="5 6">
    <name type="scientific">Listeria innocua ATCC 33091</name>
    <dbReference type="NCBI Taxonomy" id="1002366"/>
    <lineage>
        <taxon>Bacteria</taxon>
        <taxon>Bacillati</taxon>
        <taxon>Bacillota</taxon>
        <taxon>Bacilli</taxon>
        <taxon>Bacillales</taxon>
        <taxon>Listeriaceae</taxon>
        <taxon>Listeria</taxon>
    </lineage>
</organism>
<dbReference type="Gene3D" id="3.20.80.10">
    <property type="entry name" value="Regulatory factor, effector binding domain"/>
    <property type="match status" value="1"/>
</dbReference>
<evidence type="ECO:0000313" key="5">
    <source>
        <dbReference type="EMBL" id="EHN62808.1"/>
    </source>
</evidence>
<comment type="caution">
    <text evidence="5">The sequence shown here is derived from an EMBL/GenBank/DDBJ whole genome shotgun (WGS) entry which is preliminary data.</text>
</comment>
<dbReference type="InterPro" id="IPR018062">
    <property type="entry name" value="HTH_AraC-typ_CS"/>
</dbReference>
<evidence type="ECO:0000256" key="3">
    <source>
        <dbReference type="ARBA" id="ARBA00023163"/>
    </source>
</evidence>
<feature type="domain" description="HTH araC/xylS-type" evidence="4">
    <location>
        <begin position="34"/>
        <end position="133"/>
    </location>
</feature>
<dbReference type="SMART" id="SM00342">
    <property type="entry name" value="HTH_ARAC"/>
    <property type="match status" value="1"/>
</dbReference>
<dbReference type="InterPro" id="IPR029442">
    <property type="entry name" value="GyrI-like"/>
</dbReference>
<keyword evidence="6" id="KW-1185">Reference proteome</keyword>
<dbReference type="PROSITE" id="PS01124">
    <property type="entry name" value="HTH_ARAC_FAMILY_2"/>
    <property type="match status" value="1"/>
</dbReference>
<dbReference type="InterPro" id="IPR050908">
    <property type="entry name" value="SmbC-like"/>
</dbReference>
<proteinExistence type="predicted"/>
<evidence type="ECO:0000313" key="6">
    <source>
        <dbReference type="Proteomes" id="UP000003597"/>
    </source>
</evidence>
<evidence type="ECO:0000259" key="4">
    <source>
        <dbReference type="PROSITE" id="PS01124"/>
    </source>
</evidence>
<dbReference type="Gene3D" id="1.10.10.60">
    <property type="entry name" value="Homeodomain-like"/>
    <property type="match status" value="2"/>
</dbReference>
<evidence type="ECO:0000256" key="1">
    <source>
        <dbReference type="ARBA" id="ARBA00023015"/>
    </source>
</evidence>
<keyword evidence="1" id="KW-0805">Transcription regulation</keyword>
<dbReference type="GO" id="GO:0043565">
    <property type="term" value="F:sequence-specific DNA binding"/>
    <property type="evidence" value="ECO:0007669"/>
    <property type="project" value="InterPro"/>
</dbReference>
<protein>
    <submittedName>
        <fullName evidence="5">Transcriptional regulator, effector binding domain protein</fullName>
    </submittedName>
</protein>
<accession>A0AB72ZD13</accession>
<dbReference type="Pfam" id="PF06445">
    <property type="entry name" value="GyrI-like"/>
    <property type="match status" value="1"/>
</dbReference>
<dbReference type="GO" id="GO:0003700">
    <property type="term" value="F:DNA-binding transcription factor activity"/>
    <property type="evidence" value="ECO:0007669"/>
    <property type="project" value="InterPro"/>
</dbReference>
<dbReference type="EMBL" id="AGCN01000001">
    <property type="protein sequence ID" value="EHN62808.1"/>
    <property type="molecule type" value="Genomic_DNA"/>
</dbReference>
<reference evidence="5 6" key="1">
    <citation type="submission" date="2011-08" db="EMBL/GenBank/DDBJ databases">
        <authorList>
            <person name="Weinstock G."/>
            <person name="Sodergren E."/>
            <person name="Clifton S."/>
            <person name="Fulton L."/>
            <person name="Fulton B."/>
            <person name="Courtney L."/>
            <person name="Fronick C."/>
            <person name="Harrison M."/>
            <person name="Strong C."/>
            <person name="Farmer C."/>
            <person name="Delahaunty K."/>
            <person name="Markovic C."/>
            <person name="Hall O."/>
            <person name="Minx P."/>
            <person name="Tomlinson C."/>
            <person name="Mitreva M."/>
            <person name="Hou S."/>
            <person name="Chen J."/>
            <person name="Wollam A."/>
            <person name="Pepin K.H."/>
            <person name="Johnson M."/>
            <person name="Bhonagiri V."/>
            <person name="Zhang X."/>
            <person name="Suruliraj S."/>
            <person name="Warren W."/>
            <person name="Chinwalla A."/>
            <person name="Mardis E.R."/>
            <person name="Wilson R.K."/>
        </authorList>
    </citation>
    <scope>NUCLEOTIDE SEQUENCE [LARGE SCALE GENOMIC DNA]</scope>
    <source>
        <strain evidence="5 6">ATCC 33091</strain>
    </source>
</reference>
<keyword evidence="2" id="KW-0238">DNA-binding</keyword>